<sequence>MKALALALCLAHSAAVANTHLEQAVKANYLVRFTAFVEWPTAAFPADGSPLHICVAGADPFGQTLDRAAQGQTAWGHPITVRRVGSESLRGCHVAYLGRGYSLTAATNLPVLTVTDADVSGHRGAVHFVVVNSRVRFHIDQGQSQRAGLRISSRLLNLALSVRGAR</sequence>
<dbReference type="Pfam" id="PF13689">
    <property type="entry name" value="DUF4154"/>
    <property type="match status" value="1"/>
</dbReference>
<comment type="caution">
    <text evidence="2">The sequence shown here is derived from an EMBL/GenBank/DDBJ whole genome shotgun (WGS) entry which is preliminary data.</text>
</comment>
<evidence type="ECO:0000256" key="1">
    <source>
        <dbReference type="SAM" id="SignalP"/>
    </source>
</evidence>
<accession>A0ABT8SJE2</accession>
<dbReference type="EMBL" id="JAUKTR010000001">
    <property type="protein sequence ID" value="MDO1558606.1"/>
    <property type="molecule type" value="Genomic_DNA"/>
</dbReference>
<gene>
    <name evidence="2" type="ORF">Q0812_04085</name>
</gene>
<name>A0ABT8SJE2_9CAUL</name>
<feature type="signal peptide" evidence="1">
    <location>
        <begin position="1"/>
        <end position="17"/>
    </location>
</feature>
<reference evidence="2" key="1">
    <citation type="submission" date="2023-07" db="EMBL/GenBank/DDBJ databases">
        <title>Brevundimonas soil sp. nov., isolated from the soil of chemical plant.</title>
        <authorList>
            <person name="Wu N."/>
        </authorList>
    </citation>
    <scope>NUCLEOTIDE SEQUENCE</scope>
    <source>
        <strain evidence="2">XZ-24</strain>
    </source>
</reference>
<evidence type="ECO:0000313" key="2">
    <source>
        <dbReference type="EMBL" id="MDO1558606.1"/>
    </source>
</evidence>
<feature type="chain" id="PRO_5046392752" evidence="1">
    <location>
        <begin position="18"/>
        <end position="166"/>
    </location>
</feature>
<protein>
    <submittedName>
        <fullName evidence="2">YfiR family protein</fullName>
    </submittedName>
</protein>
<dbReference type="Proteomes" id="UP001169063">
    <property type="component" value="Unassembled WGS sequence"/>
</dbReference>
<organism evidence="2 3">
    <name type="scientific">Peiella sedimenti</name>
    <dbReference type="NCBI Taxonomy" id="3061083"/>
    <lineage>
        <taxon>Bacteria</taxon>
        <taxon>Pseudomonadati</taxon>
        <taxon>Pseudomonadota</taxon>
        <taxon>Alphaproteobacteria</taxon>
        <taxon>Caulobacterales</taxon>
        <taxon>Caulobacteraceae</taxon>
        <taxon>Peiella</taxon>
    </lineage>
</organism>
<keyword evidence="3" id="KW-1185">Reference proteome</keyword>
<keyword evidence="1" id="KW-0732">Signal</keyword>
<dbReference type="InterPro" id="IPR025293">
    <property type="entry name" value="YfiR/HmsC-like"/>
</dbReference>
<evidence type="ECO:0000313" key="3">
    <source>
        <dbReference type="Proteomes" id="UP001169063"/>
    </source>
</evidence>
<dbReference type="RefSeq" id="WP_302109012.1">
    <property type="nucleotide sequence ID" value="NZ_JAUKTR010000001.1"/>
</dbReference>
<proteinExistence type="predicted"/>